<protein>
    <submittedName>
        <fullName evidence="1">Uncharacterized protein</fullName>
    </submittedName>
</protein>
<comment type="caution">
    <text evidence="1">The sequence shown here is derived from an EMBL/GenBank/DDBJ whole genome shotgun (WGS) entry which is preliminary data.</text>
</comment>
<dbReference type="RefSeq" id="WP_023613680.1">
    <property type="nucleotide sequence ID" value="NZ_BAUW01000072.1"/>
</dbReference>
<dbReference type="EMBL" id="BAUW01000072">
    <property type="protein sequence ID" value="GAE47329.1"/>
    <property type="molecule type" value="Genomic_DNA"/>
</dbReference>
<reference evidence="1 2" key="1">
    <citation type="submission" date="2013-12" db="EMBL/GenBank/DDBJ databases">
        <title>NBRP : Genome information of microbial organism related human and environment.</title>
        <authorList>
            <person name="Hattori M."/>
            <person name="Oshima K."/>
            <person name="Inaba H."/>
            <person name="Suda W."/>
            <person name="Sakamoto M."/>
            <person name="Iino T."/>
            <person name="Kitahara M."/>
            <person name="Oshida Y."/>
            <person name="Iida T."/>
            <person name="Kudo T."/>
            <person name="Itoh T."/>
            <person name="Ahmed I."/>
            <person name="Ohkuma M."/>
        </authorList>
    </citation>
    <scope>NUCLEOTIDE SEQUENCE [LARGE SCALE GENOMIC DNA]</scope>
    <source>
        <strain evidence="1 2">JCM 21738</strain>
    </source>
</reference>
<name>W4RUJ9_9BACI</name>
<proteinExistence type="predicted"/>
<evidence type="ECO:0000313" key="2">
    <source>
        <dbReference type="Proteomes" id="UP000018949"/>
    </source>
</evidence>
<keyword evidence="2" id="KW-1185">Reference proteome</keyword>
<accession>W4RUJ9</accession>
<gene>
    <name evidence="1" type="ORF">JCM21738_4298</name>
</gene>
<sequence>MLLLLRELDKLIYSIQYVQKGWKSRRHVYYNLDTEDHNIEIIADWILFDPEGNPHLCIIEEENKKEESSMISINNQITNIETLYKELGYNKTVHLKIFKNN</sequence>
<dbReference type="Proteomes" id="UP000018949">
    <property type="component" value="Unassembled WGS sequence"/>
</dbReference>
<organism evidence="1 2">
    <name type="scientific">Mesobacillus boroniphilus JCM 21738</name>
    <dbReference type="NCBI Taxonomy" id="1294265"/>
    <lineage>
        <taxon>Bacteria</taxon>
        <taxon>Bacillati</taxon>
        <taxon>Bacillota</taxon>
        <taxon>Bacilli</taxon>
        <taxon>Bacillales</taxon>
        <taxon>Bacillaceae</taxon>
        <taxon>Mesobacillus</taxon>
    </lineage>
</organism>
<dbReference type="AlphaFoldDB" id="W4RUJ9"/>
<evidence type="ECO:0000313" key="1">
    <source>
        <dbReference type="EMBL" id="GAE47329.1"/>
    </source>
</evidence>